<keyword evidence="16 19" id="KW-0961">Cell wall biogenesis/degradation</keyword>
<proteinExistence type="inferred from homology"/>
<comment type="subcellular location">
    <subcellularLocation>
        <location evidence="3 19">Cytoplasm</location>
    </subcellularLocation>
</comment>
<comment type="pathway">
    <text evidence="4 19">Cell wall biogenesis; peptidoglycan biosynthesis.</text>
</comment>
<evidence type="ECO:0000256" key="4">
    <source>
        <dbReference type="ARBA" id="ARBA00004752"/>
    </source>
</evidence>
<evidence type="ECO:0000256" key="11">
    <source>
        <dbReference type="ARBA" id="ARBA00022857"/>
    </source>
</evidence>
<evidence type="ECO:0000256" key="10">
    <source>
        <dbReference type="ARBA" id="ARBA00022827"/>
    </source>
</evidence>
<keyword evidence="14 19" id="KW-0560">Oxidoreductase</keyword>
<dbReference type="Gene3D" id="3.30.43.10">
    <property type="entry name" value="Uridine Diphospho-n-acetylenolpyruvylglucosamine Reductase, domain 2"/>
    <property type="match status" value="1"/>
</dbReference>
<dbReference type="InterPro" id="IPR036318">
    <property type="entry name" value="FAD-bd_PCMH-like_sf"/>
</dbReference>
<evidence type="ECO:0000256" key="8">
    <source>
        <dbReference type="ARBA" id="ARBA00022618"/>
    </source>
</evidence>
<evidence type="ECO:0000256" key="5">
    <source>
        <dbReference type="ARBA" id="ARBA00012518"/>
    </source>
</evidence>
<evidence type="ECO:0000256" key="18">
    <source>
        <dbReference type="ARBA" id="ARBA00048914"/>
    </source>
</evidence>
<dbReference type="EC" id="1.3.1.98" evidence="5 19"/>
<dbReference type="Gene3D" id="3.30.465.10">
    <property type="match status" value="1"/>
</dbReference>
<keyword evidence="12 19" id="KW-0133">Cell shape</keyword>
<sequence>MIAVSARHDLQPLHTFGLSARAAAFCTLENESQLPEIINLPEFDPATVLWLGGGSNVLFMRDYPGLVVKMANKGIRIIGERQDGRVLVQAQAGEIWHDFVQEMIARELYGAENLSLIPGTVGAAPVQNIGAYGVEVKDLVHSVRCYDLAQRCFVELTQVDCRFAYRDSLFKGEGKGCYVICAVTFALSRRFTPKLGYGNLDALLAAEGKTAPSAREVAAAVCRIRREKLPDPAQTGNAGSFYKNPLVDAAAGAALLARYPDMPHYPQPDGSLKLAAGWLIEQAGLKGRQIGGAAVHERQALVLVNRGGATAEDVRRLSDEVRATVKERFGVELEAEPVWLPAGA</sequence>
<evidence type="ECO:0000259" key="20">
    <source>
        <dbReference type="PROSITE" id="PS51387"/>
    </source>
</evidence>
<evidence type="ECO:0000256" key="13">
    <source>
        <dbReference type="ARBA" id="ARBA00022984"/>
    </source>
</evidence>
<evidence type="ECO:0000256" key="9">
    <source>
        <dbReference type="ARBA" id="ARBA00022630"/>
    </source>
</evidence>
<dbReference type="InterPro" id="IPR016169">
    <property type="entry name" value="FAD-bd_PCMH_sub2"/>
</dbReference>
<dbReference type="InterPro" id="IPR016167">
    <property type="entry name" value="FAD-bd_PCMH_sub1"/>
</dbReference>
<dbReference type="RefSeq" id="WP_238745736.1">
    <property type="nucleotide sequence ID" value="NZ_JAKOOW010000008.1"/>
</dbReference>
<reference evidence="21 22" key="1">
    <citation type="submission" date="2022-02" db="EMBL/GenBank/DDBJ databases">
        <title>Genome sequence data of Kingella unionensis sp. nov. strain CICC 24913 (CCUG 75125).</title>
        <authorList>
            <person name="Xiao M."/>
        </authorList>
    </citation>
    <scope>NUCLEOTIDE SEQUENCE [LARGE SCALE GENOMIC DNA]</scope>
    <source>
        <strain evidence="21 22">CICC 24913</strain>
    </source>
</reference>
<dbReference type="Proteomes" id="UP001298424">
    <property type="component" value="Unassembled WGS sequence"/>
</dbReference>
<feature type="active site" evidence="19">
    <location>
        <position position="336"/>
    </location>
</feature>
<evidence type="ECO:0000256" key="17">
    <source>
        <dbReference type="ARBA" id="ARBA00031026"/>
    </source>
</evidence>
<dbReference type="Gene3D" id="3.90.78.10">
    <property type="entry name" value="UDP-N-acetylenolpyruvoylglucosamine reductase, C-terminal domain"/>
    <property type="match status" value="1"/>
</dbReference>
<dbReference type="Pfam" id="PF01565">
    <property type="entry name" value="FAD_binding_4"/>
    <property type="match status" value="1"/>
</dbReference>
<organism evidence="21 22">
    <name type="scientific">Kingella pumchi</name>
    <dbReference type="NCBI Taxonomy" id="2779506"/>
    <lineage>
        <taxon>Bacteria</taxon>
        <taxon>Pseudomonadati</taxon>
        <taxon>Pseudomonadota</taxon>
        <taxon>Betaproteobacteria</taxon>
        <taxon>Neisseriales</taxon>
        <taxon>Neisseriaceae</taxon>
        <taxon>Kingella</taxon>
    </lineage>
</organism>
<evidence type="ECO:0000256" key="12">
    <source>
        <dbReference type="ARBA" id="ARBA00022960"/>
    </source>
</evidence>
<evidence type="ECO:0000256" key="2">
    <source>
        <dbReference type="ARBA" id="ARBA00003921"/>
    </source>
</evidence>
<evidence type="ECO:0000256" key="3">
    <source>
        <dbReference type="ARBA" id="ARBA00004496"/>
    </source>
</evidence>
<dbReference type="SUPFAM" id="SSF56194">
    <property type="entry name" value="Uridine diphospho-N-Acetylenolpyruvylglucosamine reductase, MurB, C-terminal domain"/>
    <property type="match status" value="1"/>
</dbReference>
<comment type="caution">
    <text evidence="21">The sequence shown here is derived from an EMBL/GenBank/DDBJ whole genome shotgun (WGS) entry which is preliminary data.</text>
</comment>
<evidence type="ECO:0000256" key="6">
    <source>
        <dbReference type="ARBA" id="ARBA00015188"/>
    </source>
</evidence>
<feature type="active site" evidence="19">
    <location>
        <position position="166"/>
    </location>
</feature>
<accession>A0ABS9NM30</accession>
<dbReference type="HAMAP" id="MF_00037">
    <property type="entry name" value="MurB"/>
    <property type="match status" value="1"/>
</dbReference>
<dbReference type="SUPFAM" id="SSF56176">
    <property type="entry name" value="FAD-binding/transporter-associated domain-like"/>
    <property type="match status" value="1"/>
</dbReference>
<dbReference type="PROSITE" id="PS51387">
    <property type="entry name" value="FAD_PCMH"/>
    <property type="match status" value="1"/>
</dbReference>
<comment type="cofactor">
    <cofactor evidence="1 19">
        <name>FAD</name>
        <dbReference type="ChEBI" id="CHEBI:57692"/>
    </cofactor>
</comment>
<evidence type="ECO:0000256" key="14">
    <source>
        <dbReference type="ARBA" id="ARBA00023002"/>
    </source>
</evidence>
<dbReference type="GO" id="GO:0008762">
    <property type="term" value="F:UDP-N-acetylmuramate dehydrogenase activity"/>
    <property type="evidence" value="ECO:0007669"/>
    <property type="project" value="UniProtKB-EC"/>
</dbReference>
<dbReference type="InterPro" id="IPR006094">
    <property type="entry name" value="Oxid_FAD_bind_N"/>
</dbReference>
<keyword evidence="7 19" id="KW-0963">Cytoplasm</keyword>
<dbReference type="NCBIfam" id="TIGR00179">
    <property type="entry name" value="murB"/>
    <property type="match status" value="1"/>
</dbReference>
<keyword evidence="9 19" id="KW-0285">Flavoprotein</keyword>
<keyword evidence="11 19" id="KW-0521">NADP</keyword>
<comment type="catalytic activity">
    <reaction evidence="18 19">
        <text>UDP-N-acetyl-alpha-D-muramate + NADP(+) = UDP-N-acetyl-3-O-(1-carboxyvinyl)-alpha-D-glucosamine + NADPH + H(+)</text>
        <dbReference type="Rhea" id="RHEA:12248"/>
        <dbReference type="ChEBI" id="CHEBI:15378"/>
        <dbReference type="ChEBI" id="CHEBI:57783"/>
        <dbReference type="ChEBI" id="CHEBI:58349"/>
        <dbReference type="ChEBI" id="CHEBI:68483"/>
        <dbReference type="ChEBI" id="CHEBI:70757"/>
        <dbReference type="EC" id="1.3.1.98"/>
    </reaction>
</comment>
<evidence type="ECO:0000256" key="1">
    <source>
        <dbReference type="ARBA" id="ARBA00001974"/>
    </source>
</evidence>
<keyword evidence="10 19" id="KW-0274">FAD</keyword>
<comment type="function">
    <text evidence="2 19">Cell wall formation.</text>
</comment>
<dbReference type="InterPro" id="IPR003170">
    <property type="entry name" value="MurB"/>
</dbReference>
<evidence type="ECO:0000256" key="16">
    <source>
        <dbReference type="ARBA" id="ARBA00023316"/>
    </source>
</evidence>
<feature type="domain" description="FAD-binding PCMH-type" evidence="20">
    <location>
        <begin position="18"/>
        <end position="190"/>
    </location>
</feature>
<name>A0ABS9NM30_9NEIS</name>
<dbReference type="InterPro" id="IPR036635">
    <property type="entry name" value="MurB_C_sf"/>
</dbReference>
<dbReference type="EMBL" id="JAKOOW010000008">
    <property type="protein sequence ID" value="MCG6503388.1"/>
    <property type="molecule type" value="Genomic_DNA"/>
</dbReference>
<evidence type="ECO:0000256" key="15">
    <source>
        <dbReference type="ARBA" id="ARBA00023306"/>
    </source>
</evidence>
<keyword evidence="22" id="KW-1185">Reference proteome</keyword>
<keyword evidence="15 19" id="KW-0131">Cell cycle</keyword>
<dbReference type="NCBIfam" id="NF010478">
    <property type="entry name" value="PRK13903.1"/>
    <property type="match status" value="1"/>
</dbReference>
<evidence type="ECO:0000256" key="7">
    <source>
        <dbReference type="ARBA" id="ARBA00022490"/>
    </source>
</evidence>
<dbReference type="PANTHER" id="PTHR21071:SF4">
    <property type="entry name" value="UDP-N-ACETYLENOLPYRUVOYLGLUCOSAMINE REDUCTASE"/>
    <property type="match status" value="1"/>
</dbReference>
<gene>
    <name evidence="19 21" type="primary">murB</name>
    <name evidence="21" type="ORF">MB824_02615</name>
</gene>
<keyword evidence="8 19" id="KW-0132">Cell division</keyword>
<protein>
    <recommendedName>
        <fullName evidence="6 19">UDP-N-acetylenolpyruvoylglucosamine reductase</fullName>
        <ecNumber evidence="5 19">1.3.1.98</ecNumber>
    </recommendedName>
    <alternativeName>
        <fullName evidence="17 19">UDP-N-acetylmuramate dehydrogenase</fullName>
    </alternativeName>
</protein>
<dbReference type="NCBIfam" id="NF000755">
    <property type="entry name" value="PRK00046.1"/>
    <property type="match status" value="1"/>
</dbReference>
<dbReference type="PANTHER" id="PTHR21071">
    <property type="entry name" value="UDP-N-ACETYLENOLPYRUVOYLGLUCOSAMINE REDUCTASE"/>
    <property type="match status" value="1"/>
</dbReference>
<evidence type="ECO:0000313" key="21">
    <source>
        <dbReference type="EMBL" id="MCG6503388.1"/>
    </source>
</evidence>
<feature type="active site" description="Proton donor" evidence="19">
    <location>
        <position position="240"/>
    </location>
</feature>
<dbReference type="InterPro" id="IPR016166">
    <property type="entry name" value="FAD-bd_PCMH"/>
</dbReference>
<dbReference type="Pfam" id="PF02873">
    <property type="entry name" value="MurB_C"/>
    <property type="match status" value="1"/>
</dbReference>
<evidence type="ECO:0000313" key="22">
    <source>
        <dbReference type="Proteomes" id="UP001298424"/>
    </source>
</evidence>
<dbReference type="InterPro" id="IPR011601">
    <property type="entry name" value="MurB_C"/>
</dbReference>
<evidence type="ECO:0000256" key="19">
    <source>
        <dbReference type="HAMAP-Rule" id="MF_00037"/>
    </source>
</evidence>
<comment type="similarity">
    <text evidence="19">Belongs to the MurB family.</text>
</comment>
<keyword evidence="13 19" id="KW-0573">Peptidoglycan synthesis</keyword>